<sequence length="597" mass="67184">MLNKDNYVPWSSHLLRYAKSKPNGTLIYNSIMNGLYVRRMIPELTEKEVKKMEADDQAIQIIQMGLPEDIYGESIESYYHHFLKLMNDSKRNKHFPEKIASNLKFLNNLQPEWRRHVTIVHQTKNLHEILSCRILRIPRLHTLLYPVHLEGCQTSDLIYIFVSGFVQGLLGDFLNFSISILFYMYVKLRIKYPPSPNFVLEPVYPEFMPLEDEVLLVEEHPLPADASPTADSPGYVPESDPKENPEEDDDEDPEEDPADYLADEGDDGDDEDESSDDDKDDDVDIEEDEEEEEHPAPADSTAVTLPAVDQAPSAEETESFETDEFAATPPPHPAYQVTARISIRDGPPTPFWPDIEVARLLSIPTPPPSPLSPWSSPLPQIPSPPLPLILSPLPVSPPLPQIPSPPLPVSLPVHVLSPSPPASPIRSLGYRAAMIRMRAEAPSTSHSPPPHIILSHTRADTPPSGTPPSGTPLLLPIPLPTSSPPLHLLSTDRRADRLEVTLPPRKRLGITLGPRYEVGESLSAPIARPTRGLRVDYEFITRVRQDTDEFYTRLDDEQSERQLTASRLNMLYRDRRAHARTARLMKAEARMSQEAWG</sequence>
<evidence type="ECO:0000313" key="2">
    <source>
        <dbReference type="EMBL" id="GJT84375.1"/>
    </source>
</evidence>
<dbReference type="Proteomes" id="UP001151760">
    <property type="component" value="Unassembled WGS sequence"/>
</dbReference>
<reference evidence="2" key="2">
    <citation type="submission" date="2022-01" db="EMBL/GenBank/DDBJ databases">
        <authorList>
            <person name="Yamashiro T."/>
            <person name="Shiraishi A."/>
            <person name="Satake H."/>
            <person name="Nakayama K."/>
        </authorList>
    </citation>
    <scope>NUCLEOTIDE SEQUENCE</scope>
</reference>
<evidence type="ECO:0000313" key="3">
    <source>
        <dbReference type="Proteomes" id="UP001151760"/>
    </source>
</evidence>
<feature type="region of interest" description="Disordered" evidence="1">
    <location>
        <begin position="223"/>
        <end position="342"/>
    </location>
</feature>
<feature type="compositionally biased region" description="Low complexity" evidence="1">
    <location>
        <begin position="442"/>
        <end position="463"/>
    </location>
</feature>
<gene>
    <name evidence="2" type="ORF">Tco_1058717</name>
</gene>
<keyword evidence="3" id="KW-1185">Reference proteome</keyword>
<organism evidence="2 3">
    <name type="scientific">Tanacetum coccineum</name>
    <dbReference type="NCBI Taxonomy" id="301880"/>
    <lineage>
        <taxon>Eukaryota</taxon>
        <taxon>Viridiplantae</taxon>
        <taxon>Streptophyta</taxon>
        <taxon>Embryophyta</taxon>
        <taxon>Tracheophyta</taxon>
        <taxon>Spermatophyta</taxon>
        <taxon>Magnoliopsida</taxon>
        <taxon>eudicotyledons</taxon>
        <taxon>Gunneridae</taxon>
        <taxon>Pentapetalae</taxon>
        <taxon>asterids</taxon>
        <taxon>campanulids</taxon>
        <taxon>Asterales</taxon>
        <taxon>Asteraceae</taxon>
        <taxon>Asteroideae</taxon>
        <taxon>Anthemideae</taxon>
        <taxon>Anthemidinae</taxon>
        <taxon>Tanacetum</taxon>
    </lineage>
</organism>
<comment type="caution">
    <text evidence="2">The sequence shown here is derived from an EMBL/GenBank/DDBJ whole genome shotgun (WGS) entry which is preliminary data.</text>
</comment>
<feature type="compositionally biased region" description="Acidic residues" evidence="1">
    <location>
        <begin position="315"/>
        <end position="324"/>
    </location>
</feature>
<protein>
    <submittedName>
        <fullName evidence="2">Uncharacterized protein</fullName>
    </submittedName>
</protein>
<accession>A0ABQ5HAM4</accession>
<name>A0ABQ5HAM4_9ASTR</name>
<feature type="compositionally biased region" description="Acidic residues" evidence="1">
    <location>
        <begin position="245"/>
        <end position="293"/>
    </location>
</feature>
<reference evidence="2" key="1">
    <citation type="journal article" date="2022" name="Int. J. Mol. Sci.">
        <title>Draft Genome of Tanacetum Coccineum: Genomic Comparison of Closely Related Tanacetum-Family Plants.</title>
        <authorList>
            <person name="Yamashiro T."/>
            <person name="Shiraishi A."/>
            <person name="Nakayama K."/>
            <person name="Satake H."/>
        </authorList>
    </citation>
    <scope>NUCLEOTIDE SEQUENCE</scope>
</reference>
<proteinExistence type="predicted"/>
<evidence type="ECO:0000256" key="1">
    <source>
        <dbReference type="SAM" id="MobiDB-lite"/>
    </source>
</evidence>
<dbReference type="EMBL" id="BQNB010019352">
    <property type="protein sequence ID" value="GJT84375.1"/>
    <property type="molecule type" value="Genomic_DNA"/>
</dbReference>
<feature type="region of interest" description="Disordered" evidence="1">
    <location>
        <begin position="441"/>
        <end position="469"/>
    </location>
</feature>